<keyword evidence="7" id="KW-0106">Calcium</keyword>
<dbReference type="PROSITE" id="PS51257">
    <property type="entry name" value="PROKAR_LIPOPROTEIN"/>
    <property type="match status" value="1"/>
</dbReference>
<dbReference type="Pfam" id="PF00128">
    <property type="entry name" value="Alpha-amylase"/>
    <property type="match status" value="1"/>
</dbReference>
<evidence type="ECO:0000256" key="2">
    <source>
        <dbReference type="ARBA" id="ARBA00001913"/>
    </source>
</evidence>
<dbReference type="CDD" id="cd11317">
    <property type="entry name" value="AmyAc_bac_euk_AmyA"/>
    <property type="match status" value="1"/>
</dbReference>
<evidence type="ECO:0000256" key="5">
    <source>
        <dbReference type="ARBA" id="ARBA00022723"/>
    </source>
</evidence>
<dbReference type="Gene3D" id="2.60.40.10">
    <property type="entry name" value="Immunoglobulins"/>
    <property type="match status" value="1"/>
</dbReference>
<dbReference type="Pfam" id="PF00686">
    <property type="entry name" value="CBM_20"/>
    <property type="match status" value="1"/>
</dbReference>
<dbReference type="SMART" id="SM00632">
    <property type="entry name" value="Aamy_C"/>
    <property type="match status" value="1"/>
</dbReference>
<evidence type="ECO:0000256" key="3">
    <source>
        <dbReference type="ARBA" id="ARBA00008061"/>
    </source>
</evidence>
<proteinExistence type="inferred from homology"/>
<evidence type="ECO:0000259" key="15">
    <source>
        <dbReference type="PROSITE" id="PS51166"/>
    </source>
</evidence>
<dbReference type="InterPro" id="IPR006047">
    <property type="entry name" value="GH13_cat_dom"/>
</dbReference>
<dbReference type="Gene3D" id="2.60.40.1180">
    <property type="entry name" value="Golgi alpha-mannosidase II"/>
    <property type="match status" value="1"/>
</dbReference>
<comment type="catalytic activity">
    <reaction evidence="1 12">
        <text>Endohydrolysis of (1-&gt;4)-alpha-D-glucosidic linkages in polysaccharides containing three or more (1-&gt;4)-alpha-linked D-glucose units.</text>
        <dbReference type="EC" id="3.2.1.1"/>
    </reaction>
</comment>
<dbReference type="GO" id="GO:0046872">
    <property type="term" value="F:metal ion binding"/>
    <property type="evidence" value="ECO:0007669"/>
    <property type="project" value="UniProtKB-KW"/>
</dbReference>
<gene>
    <name evidence="16" type="ORF">FIBSPDRAFT_787703</name>
</gene>
<keyword evidence="6 12" id="KW-0378">Hydrolase</keyword>
<dbReference type="GO" id="GO:0000272">
    <property type="term" value="P:polysaccharide catabolic process"/>
    <property type="evidence" value="ECO:0007669"/>
    <property type="project" value="UniProtKB-KW"/>
</dbReference>
<feature type="compositionally biased region" description="Polar residues" evidence="13">
    <location>
        <begin position="562"/>
        <end position="580"/>
    </location>
</feature>
<dbReference type="PROSITE" id="PS51166">
    <property type="entry name" value="CBM20"/>
    <property type="match status" value="1"/>
</dbReference>
<protein>
    <recommendedName>
        <fullName evidence="4 12">Alpha-amylase</fullName>
        <ecNumber evidence="4 12">3.2.1.1</ecNumber>
    </recommendedName>
</protein>
<keyword evidence="10" id="KW-0624">Polysaccharide degradation</keyword>
<evidence type="ECO:0000256" key="10">
    <source>
        <dbReference type="ARBA" id="ARBA00023326"/>
    </source>
</evidence>
<feature type="domain" description="CBM20" evidence="15">
    <location>
        <begin position="480"/>
        <end position="580"/>
    </location>
</feature>
<organism evidence="16 17">
    <name type="scientific">Athelia psychrophila</name>
    <dbReference type="NCBI Taxonomy" id="1759441"/>
    <lineage>
        <taxon>Eukaryota</taxon>
        <taxon>Fungi</taxon>
        <taxon>Dikarya</taxon>
        <taxon>Basidiomycota</taxon>
        <taxon>Agaricomycotina</taxon>
        <taxon>Agaricomycetes</taxon>
        <taxon>Agaricomycetidae</taxon>
        <taxon>Atheliales</taxon>
        <taxon>Atheliaceae</taxon>
        <taxon>Athelia</taxon>
    </lineage>
</organism>
<dbReference type="SUPFAM" id="SSF51445">
    <property type="entry name" value="(Trans)glycosidases"/>
    <property type="match status" value="1"/>
</dbReference>
<evidence type="ECO:0000256" key="7">
    <source>
        <dbReference type="ARBA" id="ARBA00022837"/>
    </source>
</evidence>
<keyword evidence="17" id="KW-1185">Reference proteome</keyword>
<dbReference type="FunFam" id="2.60.40.10:FF:000552">
    <property type="entry name" value="Related to glucoamylase"/>
    <property type="match status" value="1"/>
</dbReference>
<keyword evidence="8 12" id="KW-0119">Carbohydrate metabolism</keyword>
<accession>A0A166KQ11</accession>
<evidence type="ECO:0000313" key="16">
    <source>
        <dbReference type="EMBL" id="KZP22139.1"/>
    </source>
</evidence>
<feature type="chain" id="PRO_5007876412" description="Alpha-amylase" evidence="14">
    <location>
        <begin position="25"/>
        <end position="580"/>
    </location>
</feature>
<dbReference type="Gene3D" id="3.20.20.80">
    <property type="entry name" value="Glycosidases"/>
    <property type="match status" value="1"/>
</dbReference>
<dbReference type="AlphaFoldDB" id="A0A166KQ11"/>
<dbReference type="InterPro" id="IPR013780">
    <property type="entry name" value="Glyco_hydro_b"/>
</dbReference>
<evidence type="ECO:0000256" key="1">
    <source>
        <dbReference type="ARBA" id="ARBA00000548"/>
    </source>
</evidence>
<dbReference type="PANTHER" id="PTHR43447">
    <property type="entry name" value="ALPHA-AMYLASE"/>
    <property type="match status" value="1"/>
</dbReference>
<comment type="similarity">
    <text evidence="3 11">Belongs to the glycosyl hydrolase 13 family.</text>
</comment>
<dbReference type="GO" id="GO:2001070">
    <property type="term" value="F:starch binding"/>
    <property type="evidence" value="ECO:0007669"/>
    <property type="project" value="InterPro"/>
</dbReference>
<evidence type="ECO:0000256" key="11">
    <source>
        <dbReference type="RuleBase" id="RU003615"/>
    </source>
</evidence>
<dbReference type="GO" id="GO:0004556">
    <property type="term" value="F:alpha-amylase activity"/>
    <property type="evidence" value="ECO:0007669"/>
    <property type="project" value="UniProtKB-UniRule"/>
</dbReference>
<name>A0A166KQ11_9AGAM</name>
<comment type="cofactor">
    <cofactor evidence="2">
        <name>Ca(2+)</name>
        <dbReference type="ChEBI" id="CHEBI:29108"/>
    </cofactor>
</comment>
<dbReference type="PRINTS" id="PR00110">
    <property type="entry name" value="ALPHAAMYLASE"/>
</dbReference>
<dbReference type="Proteomes" id="UP000076532">
    <property type="component" value="Unassembled WGS sequence"/>
</dbReference>
<dbReference type="InterPro" id="IPR013784">
    <property type="entry name" value="Carb-bd-like_fold"/>
</dbReference>
<evidence type="ECO:0000256" key="14">
    <source>
        <dbReference type="SAM" id="SignalP"/>
    </source>
</evidence>
<dbReference type="InterPro" id="IPR006048">
    <property type="entry name" value="A-amylase/branching_C"/>
</dbReference>
<evidence type="ECO:0000256" key="4">
    <source>
        <dbReference type="ARBA" id="ARBA00012595"/>
    </source>
</evidence>
<dbReference type="SUPFAM" id="SSF49452">
    <property type="entry name" value="Starch-binding domain-like"/>
    <property type="match status" value="1"/>
</dbReference>
<dbReference type="InterPro" id="IPR002044">
    <property type="entry name" value="CBM20"/>
</dbReference>
<dbReference type="EMBL" id="KV417542">
    <property type="protein sequence ID" value="KZP22139.1"/>
    <property type="molecule type" value="Genomic_DNA"/>
</dbReference>
<evidence type="ECO:0000256" key="8">
    <source>
        <dbReference type="ARBA" id="ARBA00023277"/>
    </source>
</evidence>
<dbReference type="InterPro" id="IPR013783">
    <property type="entry name" value="Ig-like_fold"/>
</dbReference>
<keyword evidence="9 12" id="KW-0326">Glycosidase</keyword>
<dbReference type="STRING" id="436010.A0A166KQ11"/>
<evidence type="ECO:0000256" key="13">
    <source>
        <dbReference type="SAM" id="MobiDB-lite"/>
    </source>
</evidence>
<feature type="signal peptide" evidence="14">
    <location>
        <begin position="1"/>
        <end position="24"/>
    </location>
</feature>
<dbReference type="InterPro" id="IPR017853">
    <property type="entry name" value="GH"/>
</dbReference>
<dbReference type="SMART" id="SM01065">
    <property type="entry name" value="CBM_2"/>
    <property type="match status" value="1"/>
</dbReference>
<dbReference type="EC" id="3.2.1.1" evidence="4 12"/>
<evidence type="ECO:0000313" key="17">
    <source>
        <dbReference type="Proteomes" id="UP000076532"/>
    </source>
</evidence>
<sequence length="580" mass="60909">MLGRSSTFLSLLLAACQNFASTRAAPALAERATTGNVIVQMFQWDWPSVAAECTAFLGPAGYGYVQVSPPQESITGTAWWIDYQPVSYTLTSQHGNRAQFASMITTCHAAGVKVIADTVFNHMSAQSSGTGTAGDSYTMYSYPTAGYSATSFHYCGLEPNNAIVNYDIRLEVQTCQLDGLADLATNTTAVQQRLAEYANDLISLGVDGLRLDAAKHIAATPDLTAIKALITGSPYITQEVIWGAGEPIQPSEYIGIGNVMEFRYTTALQNAFTNGSINSLESLDSQGWVPGVDANVFVADHDTERGTNSLNSNSPDNTYVTATIFSLGYPYGTPTVLSGYTITTYDAGGPNGGAGTCSGTGGTNGWLCQHRWTAFSGMTGFHNNVGSSALTNWVSPQADRIAFERQALGYLAINNDNAAWVGTFTTTLAAGSYCDVITGSSVSGACTGTGITVSGGSFSATVPARSAIAIHTGQKGTGSVAPSGTIAVTFSVYAETTFGENIYLTGSTSQLGAWAASTKIPLSSASYPTWTVTVNLPASTAFTYKMIRLETSGAWTWESDPNRSATTVASGSQTITDTWS</sequence>
<evidence type="ECO:0000256" key="9">
    <source>
        <dbReference type="ARBA" id="ARBA00023295"/>
    </source>
</evidence>
<dbReference type="InterPro" id="IPR006046">
    <property type="entry name" value="Alpha_amylase"/>
</dbReference>
<reference evidence="16 17" key="1">
    <citation type="journal article" date="2016" name="Mol. Biol. Evol.">
        <title>Comparative Genomics of Early-Diverging Mushroom-Forming Fungi Provides Insights into the Origins of Lignocellulose Decay Capabilities.</title>
        <authorList>
            <person name="Nagy L.G."/>
            <person name="Riley R."/>
            <person name="Tritt A."/>
            <person name="Adam C."/>
            <person name="Daum C."/>
            <person name="Floudas D."/>
            <person name="Sun H."/>
            <person name="Yadav J.S."/>
            <person name="Pangilinan J."/>
            <person name="Larsson K.H."/>
            <person name="Matsuura K."/>
            <person name="Barry K."/>
            <person name="Labutti K."/>
            <person name="Kuo R."/>
            <person name="Ohm R.A."/>
            <person name="Bhattacharya S.S."/>
            <person name="Shirouzu T."/>
            <person name="Yoshinaga Y."/>
            <person name="Martin F.M."/>
            <person name="Grigoriev I.V."/>
            <person name="Hibbett D.S."/>
        </authorList>
    </citation>
    <scope>NUCLEOTIDE SEQUENCE [LARGE SCALE GENOMIC DNA]</scope>
    <source>
        <strain evidence="16 17">CBS 109695</strain>
    </source>
</reference>
<evidence type="ECO:0000256" key="12">
    <source>
        <dbReference type="RuleBase" id="RU361134"/>
    </source>
</evidence>
<keyword evidence="5" id="KW-0479">Metal-binding</keyword>
<feature type="region of interest" description="Disordered" evidence="13">
    <location>
        <begin position="560"/>
        <end position="580"/>
    </location>
</feature>
<dbReference type="OrthoDB" id="550577at2759"/>
<evidence type="ECO:0000256" key="6">
    <source>
        <dbReference type="ARBA" id="ARBA00022801"/>
    </source>
</evidence>
<keyword evidence="14" id="KW-0732">Signal</keyword>
<dbReference type="SMART" id="SM00642">
    <property type="entry name" value="Aamy"/>
    <property type="match status" value="1"/>
</dbReference>
<dbReference type="InterPro" id="IPR031319">
    <property type="entry name" value="A-amylase_C"/>
</dbReference>
<dbReference type="SUPFAM" id="SSF51011">
    <property type="entry name" value="Glycosyl hydrolase domain"/>
    <property type="match status" value="1"/>
</dbReference>
<dbReference type="Pfam" id="PF02806">
    <property type="entry name" value="Alpha-amylase_C"/>
    <property type="match status" value="1"/>
</dbReference>